<evidence type="ECO:0000313" key="3">
    <source>
        <dbReference type="Proteomes" id="UP000195521"/>
    </source>
</evidence>
<sequence>MKKHYHKNTKNITTCCTNNKLECIESKTSNVMPFLRKYKSKKKNSFLLNKIFILSALMLTNPLFSKDFLEKCDNTIKYNNGNNMHGSMTNRSLYEDTPYNTFKDDITKDDIINENVLSDELIDTNLINNGLLNENLKRNLTDTSIEDANSEKEKIKSILYSYMDKIDSMNENKLYYKLFRKCREEENDENPMRFF</sequence>
<protein>
    <submittedName>
        <fullName evidence="2">Uncharacterized protein</fullName>
    </submittedName>
</protein>
<keyword evidence="1" id="KW-1133">Transmembrane helix</keyword>
<dbReference type="EMBL" id="BDQF01000005">
    <property type="protein sequence ID" value="GAW79604.1"/>
    <property type="molecule type" value="Genomic_DNA"/>
</dbReference>
<comment type="caution">
    <text evidence="2">The sequence shown here is derived from an EMBL/GenBank/DDBJ whole genome shotgun (WGS) entry which is preliminary data.</text>
</comment>
<gene>
    <name evidence="2" type="ORF">PGO_050140</name>
</gene>
<organism evidence="2 3">
    <name type="scientific">Plasmodium gonderi</name>
    <dbReference type="NCBI Taxonomy" id="77519"/>
    <lineage>
        <taxon>Eukaryota</taxon>
        <taxon>Sar</taxon>
        <taxon>Alveolata</taxon>
        <taxon>Apicomplexa</taxon>
        <taxon>Aconoidasida</taxon>
        <taxon>Haemosporida</taxon>
        <taxon>Plasmodiidae</taxon>
        <taxon>Plasmodium</taxon>
        <taxon>Plasmodium (Plasmodium)</taxon>
    </lineage>
</organism>
<reference evidence="3" key="1">
    <citation type="submission" date="2017-04" db="EMBL/GenBank/DDBJ databases">
        <title>Plasmodium gonderi genome.</title>
        <authorList>
            <person name="Arisue N."/>
            <person name="Honma H."/>
            <person name="Kawai S."/>
            <person name="Tougan T."/>
            <person name="Tanabe K."/>
            <person name="Horii T."/>
        </authorList>
    </citation>
    <scope>NUCLEOTIDE SEQUENCE [LARGE SCALE GENOMIC DNA]</scope>
    <source>
        <strain evidence="3">ATCC 30045</strain>
    </source>
</reference>
<proteinExistence type="predicted"/>
<name>A0A1Y1JHP7_PLAGO</name>
<dbReference type="AlphaFoldDB" id="A0A1Y1JHP7"/>
<accession>A0A1Y1JHP7</accession>
<dbReference type="GeneID" id="39746315"/>
<feature type="transmembrane region" description="Helical" evidence="1">
    <location>
        <begin position="46"/>
        <end position="64"/>
    </location>
</feature>
<dbReference type="Proteomes" id="UP000195521">
    <property type="component" value="Unassembled WGS sequence"/>
</dbReference>
<keyword evidence="1" id="KW-0812">Transmembrane</keyword>
<evidence type="ECO:0000256" key="1">
    <source>
        <dbReference type="SAM" id="Phobius"/>
    </source>
</evidence>
<dbReference type="OMA" id="YSYMEKI"/>
<dbReference type="OrthoDB" id="383814at2759"/>
<evidence type="ECO:0000313" key="2">
    <source>
        <dbReference type="EMBL" id="GAW79604.1"/>
    </source>
</evidence>
<keyword evidence="3" id="KW-1185">Reference proteome</keyword>
<keyword evidence="1" id="KW-0472">Membrane</keyword>
<dbReference type="RefSeq" id="XP_028542193.1">
    <property type="nucleotide sequence ID" value="XM_028686392.1"/>
</dbReference>